<dbReference type="AlphaFoldDB" id="A0A0B8TAG7"/>
<dbReference type="RefSeq" id="WP_037494779.1">
    <property type="nucleotide sequence ID" value="NZ_JJMU01000005.1"/>
</dbReference>
<sequence>MDFSSSFPVRLYDFKSFLKSNVSTQKQDVINQILDQAVIYKVNTPTFLGNEINEFCGVTVSYLKKDDPYFDYYRTLNWWIDGH</sequence>
<dbReference type="Proteomes" id="UP000031802">
    <property type="component" value="Unassembled WGS sequence"/>
</dbReference>
<evidence type="ECO:0000313" key="1">
    <source>
        <dbReference type="EMBL" id="KGE15849.1"/>
    </source>
</evidence>
<accession>A0A0B8TAG7</accession>
<dbReference type="EMBL" id="JJMU01000005">
    <property type="protein sequence ID" value="KGE15849.1"/>
    <property type="molecule type" value="Genomic_DNA"/>
</dbReference>
<keyword evidence="2" id="KW-1185">Reference proteome</keyword>
<reference evidence="1 2" key="2">
    <citation type="journal article" date="2015" name="PLoS ONE">
        <title>Whole-Genome Optical Mapping and Finished Genome Sequence of Sphingobacterium deserti sp. nov., a New Species Isolated from the Western Desert of China.</title>
        <authorList>
            <person name="Teng C."/>
            <person name="Zhou Z."/>
            <person name="Molnar I."/>
            <person name="Li X."/>
            <person name="Tang R."/>
            <person name="Chen M."/>
            <person name="Wang L."/>
            <person name="Su S."/>
            <person name="Zhang W."/>
            <person name="Lin M."/>
        </authorList>
    </citation>
    <scope>NUCLEOTIDE SEQUENCE [LARGE SCALE GENOMIC DNA]</scope>
    <source>
        <strain evidence="2">ACCC05744</strain>
    </source>
</reference>
<dbReference type="STRING" id="1229276.DI53_0402"/>
<comment type="caution">
    <text evidence="1">The sequence shown here is derived from an EMBL/GenBank/DDBJ whole genome shotgun (WGS) entry which is preliminary data.</text>
</comment>
<dbReference type="OrthoDB" id="4762412at2"/>
<organism evidence="1 2">
    <name type="scientific">Sphingobacterium deserti</name>
    <dbReference type="NCBI Taxonomy" id="1229276"/>
    <lineage>
        <taxon>Bacteria</taxon>
        <taxon>Pseudomonadati</taxon>
        <taxon>Bacteroidota</taxon>
        <taxon>Sphingobacteriia</taxon>
        <taxon>Sphingobacteriales</taxon>
        <taxon>Sphingobacteriaceae</taxon>
        <taxon>Sphingobacterium</taxon>
    </lineage>
</organism>
<evidence type="ECO:0000313" key="2">
    <source>
        <dbReference type="Proteomes" id="UP000031802"/>
    </source>
</evidence>
<proteinExistence type="predicted"/>
<name>A0A0B8TAG7_9SPHI</name>
<gene>
    <name evidence="1" type="ORF">DI53_0402</name>
</gene>
<reference evidence="2" key="1">
    <citation type="submission" date="2014-04" db="EMBL/GenBank/DDBJ databases">
        <title>Whole-Genome optical mapping and complete genome sequence of Sphingobacterium deserti sp. nov., a new spaces isolated from desert in the west of China.</title>
        <authorList>
            <person name="Teng C."/>
            <person name="Zhou Z."/>
            <person name="Li X."/>
            <person name="Chen M."/>
            <person name="Lin M."/>
            <person name="Wang L."/>
            <person name="Su S."/>
            <person name="Zhang C."/>
            <person name="Zhang W."/>
        </authorList>
    </citation>
    <scope>NUCLEOTIDE SEQUENCE [LARGE SCALE GENOMIC DNA]</scope>
    <source>
        <strain evidence="2">ACCC05744</strain>
    </source>
</reference>
<dbReference type="PATRIC" id="fig|1229276.3.peg.417"/>
<protein>
    <submittedName>
        <fullName evidence="1">Uncharacterized protein</fullName>
    </submittedName>
</protein>